<sequence>MSGLFGLLFTRLTLPSPSVIQGKTILITGANTGLGREAARHALALGASTVILGVRTLSKGEDAKANIEASTGCTDKGKVFVWPIDLESFASVQSFAARVRKHVVTDGGRLDMAIMNAGIASVEYAVTRDGWERGIQVNVLSTALLSLELLPLLLRTKERDPSAQPHLTLLTSDIHKSIKFSERNENHILAALNDEEQWKKSQAVGGATERYGVTKLMDLFITIEIALLVPRDESGNPTVIVNAVAPGFCKSDLLTREQTPWILKLIQALIARTVEEGSKTLLHAATQAVETHGKCPGKVVTSPEAAVVREKVWAEITAVLHNVDPEKASVGMDLSCLRDSQLIDGVGVQFTKLQELRRHSLGLLSEAHFSSLDKCEDDGRSDISNRAPTLHILSFLDKKTFSTSESVAKSLLLPCPEPFPMIWQEFRMIVLTSISSGARNYFRFVIRIMSMAQIGTSRVNETGDSGDVNQRAVVRLLAMSLVYDSLLLSPPLNQVRRFS</sequence>
<feature type="signal peptide" evidence="3">
    <location>
        <begin position="1"/>
        <end position="15"/>
    </location>
</feature>
<dbReference type="PANTHER" id="PTHR43157">
    <property type="entry name" value="PHOSPHATIDYLINOSITOL-GLYCAN BIOSYNTHESIS CLASS F PROTEIN-RELATED"/>
    <property type="match status" value="1"/>
</dbReference>
<evidence type="ECO:0000313" key="4">
    <source>
        <dbReference type="EMBL" id="KAF7183829.1"/>
    </source>
</evidence>
<dbReference type="PRINTS" id="PR00081">
    <property type="entry name" value="GDHRDH"/>
</dbReference>
<evidence type="ECO:0000256" key="1">
    <source>
        <dbReference type="ARBA" id="ARBA00006484"/>
    </source>
</evidence>
<keyword evidence="3" id="KW-0732">Signal</keyword>
<keyword evidence="5" id="KW-1185">Reference proteome</keyword>
<protein>
    <recommendedName>
        <fullName evidence="6">Short-chain dehydrogenase</fullName>
    </recommendedName>
</protein>
<dbReference type="AlphaFoldDB" id="A0A8H6R3Q5"/>
<accession>A0A8H6R3Q5</accession>
<dbReference type="Pfam" id="PF00106">
    <property type="entry name" value="adh_short"/>
    <property type="match status" value="1"/>
</dbReference>
<dbReference type="Proteomes" id="UP000641853">
    <property type="component" value="Unassembled WGS sequence"/>
</dbReference>
<dbReference type="PANTHER" id="PTHR43157:SF31">
    <property type="entry name" value="PHOSPHATIDYLINOSITOL-GLYCAN BIOSYNTHESIS CLASS F PROTEIN"/>
    <property type="match status" value="1"/>
</dbReference>
<dbReference type="InterPro" id="IPR002347">
    <property type="entry name" value="SDR_fam"/>
</dbReference>
<organism evidence="4 5">
    <name type="scientific">Aspergillus felis</name>
    <dbReference type="NCBI Taxonomy" id="1287682"/>
    <lineage>
        <taxon>Eukaryota</taxon>
        <taxon>Fungi</taxon>
        <taxon>Dikarya</taxon>
        <taxon>Ascomycota</taxon>
        <taxon>Pezizomycotina</taxon>
        <taxon>Eurotiomycetes</taxon>
        <taxon>Eurotiomycetidae</taxon>
        <taxon>Eurotiales</taxon>
        <taxon>Aspergillaceae</taxon>
        <taxon>Aspergillus</taxon>
        <taxon>Aspergillus subgen. Fumigati</taxon>
    </lineage>
</organism>
<dbReference type="SUPFAM" id="SSF51735">
    <property type="entry name" value="NAD(P)-binding Rossmann-fold domains"/>
    <property type="match status" value="1"/>
</dbReference>
<comment type="similarity">
    <text evidence="1">Belongs to the short-chain dehydrogenases/reductases (SDR) family.</text>
</comment>
<reference evidence="4" key="1">
    <citation type="submission" date="2020-06" db="EMBL/GenBank/DDBJ databases">
        <title>Draft genome sequences of strains closely related to Aspergillus parafelis and Aspergillus hiratsukae.</title>
        <authorList>
            <person name="Dos Santos R.A.C."/>
            <person name="Rivero-Menendez O."/>
            <person name="Steenwyk J.L."/>
            <person name="Mead M.E."/>
            <person name="Goldman G.H."/>
            <person name="Alastruey-Izquierdo A."/>
            <person name="Rokas A."/>
        </authorList>
    </citation>
    <scope>NUCLEOTIDE SEQUENCE</scope>
    <source>
        <strain evidence="4">CNM-CM7691</strain>
    </source>
</reference>
<name>A0A8H6R3Q5_9EURO</name>
<evidence type="ECO:0008006" key="6">
    <source>
        <dbReference type="Google" id="ProtNLM"/>
    </source>
</evidence>
<feature type="chain" id="PRO_5034318840" description="Short-chain dehydrogenase" evidence="3">
    <location>
        <begin position="16"/>
        <end position="499"/>
    </location>
</feature>
<comment type="caution">
    <text evidence="4">The sequence shown here is derived from an EMBL/GenBank/DDBJ whole genome shotgun (WGS) entry which is preliminary data.</text>
</comment>
<evidence type="ECO:0000256" key="2">
    <source>
        <dbReference type="ARBA" id="ARBA00023002"/>
    </source>
</evidence>
<dbReference type="Gene3D" id="3.40.50.720">
    <property type="entry name" value="NAD(P)-binding Rossmann-like Domain"/>
    <property type="match status" value="1"/>
</dbReference>
<proteinExistence type="inferred from homology"/>
<dbReference type="InterPro" id="IPR036291">
    <property type="entry name" value="NAD(P)-bd_dom_sf"/>
</dbReference>
<evidence type="ECO:0000256" key="3">
    <source>
        <dbReference type="SAM" id="SignalP"/>
    </source>
</evidence>
<dbReference type="GO" id="GO:0016491">
    <property type="term" value="F:oxidoreductase activity"/>
    <property type="evidence" value="ECO:0007669"/>
    <property type="project" value="UniProtKB-KW"/>
</dbReference>
<gene>
    <name evidence="4" type="ORF">CNMCM7691_004251</name>
</gene>
<dbReference type="EMBL" id="JACBAG010001695">
    <property type="protein sequence ID" value="KAF7183829.1"/>
    <property type="molecule type" value="Genomic_DNA"/>
</dbReference>
<keyword evidence="2" id="KW-0560">Oxidoreductase</keyword>
<evidence type="ECO:0000313" key="5">
    <source>
        <dbReference type="Proteomes" id="UP000641853"/>
    </source>
</evidence>